<keyword evidence="1 2" id="KW-0413">Isomerase</keyword>
<organism evidence="2 3">
    <name type="scientific">Sulfobacillus acidophilus</name>
    <dbReference type="NCBI Taxonomy" id="53633"/>
    <lineage>
        <taxon>Bacteria</taxon>
        <taxon>Bacillati</taxon>
        <taxon>Bacillota</taxon>
        <taxon>Clostridia</taxon>
        <taxon>Eubacteriales</taxon>
        <taxon>Clostridiales Family XVII. Incertae Sedis</taxon>
        <taxon>Sulfobacillus</taxon>
    </lineage>
</organism>
<evidence type="ECO:0000256" key="1">
    <source>
        <dbReference type="ARBA" id="ARBA00023235"/>
    </source>
</evidence>
<protein>
    <submittedName>
        <fullName evidence="2">5-deoxy-glucuronate isomerase</fullName>
    </submittedName>
</protein>
<dbReference type="InterPro" id="IPR011051">
    <property type="entry name" value="RmlC_Cupin_sf"/>
</dbReference>
<dbReference type="PANTHER" id="PTHR39193">
    <property type="entry name" value="5-DEOXY-GLUCURONATE ISOMERASE"/>
    <property type="match status" value="1"/>
</dbReference>
<comment type="caution">
    <text evidence="2">The sequence shown here is derived from an EMBL/GenBank/DDBJ whole genome shotgun (WGS) entry which is preliminary data.</text>
</comment>
<dbReference type="Proteomes" id="UP000241848">
    <property type="component" value="Unassembled WGS sequence"/>
</dbReference>
<dbReference type="EMBL" id="PXYV01000004">
    <property type="protein sequence ID" value="PSR23637.1"/>
    <property type="molecule type" value="Genomic_DNA"/>
</dbReference>
<dbReference type="NCBIfam" id="TIGR04378">
    <property type="entry name" value="myo_inos_iolB"/>
    <property type="match status" value="1"/>
</dbReference>
<proteinExistence type="predicted"/>
<sequence>MRKYKSRQASAEDVRTVFVRPGMANLTFVGAEVCRLGPGQSWTATVDEHYEYALVLMSGSVEVANRVIGTKRLDGRASVFDDSAPYVVYVHPGEALRVDANSEAELLWAMARVDSSAVATRVYEPKDMAIESRGTGETARLVRHLLEEPGQAERLRLVEVITPGGHWSSFPPHKHDREDPPTESLLEELYYYHMKPSTLWAIQRVYGDDGLGEAWAVYDGELVVVDRGYHPVAVPPGATAYYLNVMAGPTRQWNFTVDPNFSHVPGFSVPNDRRVP</sequence>
<evidence type="ECO:0000313" key="2">
    <source>
        <dbReference type="EMBL" id="PSR23637.1"/>
    </source>
</evidence>
<dbReference type="Pfam" id="PF04962">
    <property type="entry name" value="KduI"/>
    <property type="match status" value="1"/>
</dbReference>
<dbReference type="GO" id="GO:0019310">
    <property type="term" value="P:inositol catabolic process"/>
    <property type="evidence" value="ECO:0007669"/>
    <property type="project" value="InterPro"/>
</dbReference>
<dbReference type="GO" id="GO:0008880">
    <property type="term" value="F:glucuronate isomerase activity"/>
    <property type="evidence" value="ECO:0007669"/>
    <property type="project" value="InterPro"/>
</dbReference>
<accession>A0A2T2WN21</accession>
<dbReference type="InterPro" id="IPR014710">
    <property type="entry name" value="RmlC-like_jellyroll"/>
</dbReference>
<dbReference type="PANTHER" id="PTHR39193:SF1">
    <property type="entry name" value="5-DEOXY-GLUCURONATE ISOMERASE"/>
    <property type="match status" value="1"/>
</dbReference>
<dbReference type="InterPro" id="IPR024203">
    <property type="entry name" value="Deoxy-glucuronate_isom_IolB"/>
</dbReference>
<reference evidence="2 3" key="1">
    <citation type="journal article" date="2014" name="BMC Genomics">
        <title>Comparison of environmental and isolate Sulfobacillus genomes reveals diverse carbon, sulfur, nitrogen, and hydrogen metabolisms.</title>
        <authorList>
            <person name="Justice N.B."/>
            <person name="Norman A."/>
            <person name="Brown C.T."/>
            <person name="Singh A."/>
            <person name="Thomas B.C."/>
            <person name="Banfield J.F."/>
        </authorList>
    </citation>
    <scope>NUCLEOTIDE SEQUENCE [LARGE SCALE GENOMIC DNA]</scope>
    <source>
        <strain evidence="2">AMDSBA3</strain>
    </source>
</reference>
<gene>
    <name evidence="2" type="primary">iolB</name>
    <name evidence="2" type="ORF">C7B45_02395</name>
</gene>
<name>A0A2T2WN21_9FIRM</name>
<dbReference type="SUPFAM" id="SSF51182">
    <property type="entry name" value="RmlC-like cupins"/>
    <property type="match status" value="1"/>
</dbReference>
<dbReference type="PIRSF" id="PIRSF036628">
    <property type="entry name" value="IolB"/>
    <property type="match status" value="1"/>
</dbReference>
<evidence type="ECO:0000313" key="3">
    <source>
        <dbReference type="Proteomes" id="UP000241848"/>
    </source>
</evidence>
<dbReference type="Gene3D" id="2.60.120.10">
    <property type="entry name" value="Jelly Rolls"/>
    <property type="match status" value="2"/>
</dbReference>
<dbReference type="AlphaFoldDB" id="A0A2T2WN21"/>
<dbReference type="InterPro" id="IPR021120">
    <property type="entry name" value="KduI/IolB_isomerase"/>
</dbReference>